<reference evidence="13" key="2">
    <citation type="submission" date="2025-09" db="UniProtKB">
        <authorList>
            <consortium name="Ensembl"/>
        </authorList>
    </citation>
    <scope>IDENTIFICATION</scope>
</reference>
<dbReference type="GO" id="GO:0004222">
    <property type="term" value="F:metalloendopeptidase activity"/>
    <property type="evidence" value="ECO:0007669"/>
    <property type="project" value="InterPro"/>
</dbReference>
<keyword evidence="2" id="KW-0812">Transmembrane</keyword>
<dbReference type="FunFam" id="4.10.70.10:FF:000001">
    <property type="entry name" value="Disintegrin and metalloproteinase domain-containing protein 22"/>
    <property type="match status" value="1"/>
</dbReference>
<evidence type="ECO:0000313" key="14">
    <source>
        <dbReference type="Proteomes" id="UP000694562"/>
    </source>
</evidence>
<organism evidence="13 14">
    <name type="scientific">Falco tinnunculus</name>
    <name type="common">Common kestrel</name>
    <dbReference type="NCBI Taxonomy" id="100819"/>
    <lineage>
        <taxon>Eukaryota</taxon>
        <taxon>Metazoa</taxon>
        <taxon>Chordata</taxon>
        <taxon>Craniata</taxon>
        <taxon>Vertebrata</taxon>
        <taxon>Euteleostomi</taxon>
        <taxon>Archelosauria</taxon>
        <taxon>Archosauria</taxon>
        <taxon>Dinosauria</taxon>
        <taxon>Saurischia</taxon>
        <taxon>Theropoda</taxon>
        <taxon>Coelurosauria</taxon>
        <taxon>Aves</taxon>
        <taxon>Neognathae</taxon>
        <taxon>Neoaves</taxon>
        <taxon>Telluraves</taxon>
        <taxon>Australaves</taxon>
        <taxon>Falconiformes</taxon>
        <taxon>Falconidae</taxon>
        <taxon>Falco</taxon>
    </lineage>
</organism>
<feature type="region of interest" description="Disordered" evidence="9">
    <location>
        <begin position="690"/>
        <end position="712"/>
    </location>
</feature>
<dbReference type="Ensembl" id="ENSFTIT00000002985.1">
    <property type="protein sequence ID" value="ENSFTIP00000002849.1"/>
    <property type="gene ID" value="ENSFTIG00000001974.1"/>
</dbReference>
<dbReference type="CDD" id="cd04269">
    <property type="entry name" value="ZnMc_adamalysin_II_like"/>
    <property type="match status" value="1"/>
</dbReference>
<keyword evidence="8" id="KW-0862">Zinc</keyword>
<dbReference type="GO" id="GO:0046872">
    <property type="term" value="F:metal ion binding"/>
    <property type="evidence" value="ECO:0007669"/>
    <property type="project" value="UniProtKB-KW"/>
</dbReference>
<feature type="disulfide bond" evidence="6">
    <location>
        <begin position="434"/>
        <end position="454"/>
    </location>
</feature>
<evidence type="ECO:0000256" key="8">
    <source>
        <dbReference type="PROSITE-ProRule" id="PRU00276"/>
    </source>
</evidence>
<dbReference type="AlphaFoldDB" id="A0A8C4TY12"/>
<dbReference type="GO" id="GO:0016020">
    <property type="term" value="C:membrane"/>
    <property type="evidence" value="ECO:0007669"/>
    <property type="project" value="UniProtKB-SubCell"/>
</dbReference>
<proteinExistence type="predicted"/>
<feature type="compositionally biased region" description="Pro residues" evidence="9">
    <location>
        <begin position="824"/>
        <end position="836"/>
    </location>
</feature>
<feature type="region of interest" description="Disordered" evidence="9">
    <location>
        <begin position="854"/>
        <end position="890"/>
    </location>
</feature>
<dbReference type="Pfam" id="PF01421">
    <property type="entry name" value="Reprolysin"/>
    <property type="match status" value="1"/>
</dbReference>
<feature type="compositionally biased region" description="Low complexity" evidence="9">
    <location>
        <begin position="859"/>
        <end position="868"/>
    </location>
</feature>
<evidence type="ECO:0000259" key="10">
    <source>
        <dbReference type="PROSITE" id="PS50026"/>
    </source>
</evidence>
<dbReference type="PROSITE" id="PS01186">
    <property type="entry name" value="EGF_2"/>
    <property type="match status" value="1"/>
</dbReference>
<evidence type="ECO:0000256" key="4">
    <source>
        <dbReference type="ARBA" id="ARBA00023136"/>
    </source>
</evidence>
<dbReference type="InterPro" id="IPR002870">
    <property type="entry name" value="Peptidase_M12B_N"/>
</dbReference>
<dbReference type="FunFam" id="3.40.390.10:FF:000002">
    <property type="entry name" value="Disintegrin and metalloproteinase domain-containing protein 22"/>
    <property type="match status" value="1"/>
</dbReference>
<evidence type="ECO:0000256" key="7">
    <source>
        <dbReference type="PROSITE-ProRule" id="PRU00076"/>
    </source>
</evidence>
<keyword evidence="5 7" id="KW-1015">Disulfide bond</keyword>
<dbReference type="GO" id="GO:0006508">
    <property type="term" value="P:proteolysis"/>
    <property type="evidence" value="ECO:0007669"/>
    <property type="project" value="InterPro"/>
</dbReference>
<evidence type="ECO:0000256" key="6">
    <source>
        <dbReference type="PROSITE-ProRule" id="PRU00068"/>
    </source>
</evidence>
<keyword evidence="7" id="KW-0245">EGF-like domain</keyword>
<dbReference type="InterPro" id="IPR000742">
    <property type="entry name" value="EGF"/>
</dbReference>
<evidence type="ECO:0000256" key="3">
    <source>
        <dbReference type="ARBA" id="ARBA00022989"/>
    </source>
</evidence>
<keyword evidence="4" id="KW-0472">Membrane</keyword>
<dbReference type="GO" id="GO:0045087">
    <property type="term" value="P:innate immune response"/>
    <property type="evidence" value="ECO:0007669"/>
    <property type="project" value="TreeGrafter"/>
</dbReference>
<dbReference type="PANTHER" id="PTHR11905">
    <property type="entry name" value="ADAM A DISINTEGRIN AND METALLOPROTEASE DOMAIN"/>
    <property type="match status" value="1"/>
</dbReference>
<dbReference type="PANTHER" id="PTHR11905:SF130">
    <property type="entry name" value="DISINTEGRIN AND METALLOPROTEINASE DOMAIN-CONTAINING PROTEIN 15"/>
    <property type="match status" value="1"/>
</dbReference>
<dbReference type="InterPro" id="IPR034027">
    <property type="entry name" value="Reprolysin_adamalysin"/>
</dbReference>
<dbReference type="GO" id="GO:0005615">
    <property type="term" value="C:extracellular space"/>
    <property type="evidence" value="ECO:0007669"/>
    <property type="project" value="TreeGrafter"/>
</dbReference>
<dbReference type="Proteomes" id="UP000694562">
    <property type="component" value="Unplaced"/>
</dbReference>
<dbReference type="InterPro" id="IPR001590">
    <property type="entry name" value="Peptidase_M12B"/>
</dbReference>
<dbReference type="InterPro" id="IPR024079">
    <property type="entry name" value="MetalloPept_cat_dom_sf"/>
</dbReference>
<feature type="region of interest" description="Disordered" evidence="9">
    <location>
        <begin position="816"/>
        <end position="836"/>
    </location>
</feature>
<evidence type="ECO:0000259" key="12">
    <source>
        <dbReference type="PROSITE" id="PS50215"/>
    </source>
</evidence>
<evidence type="ECO:0000256" key="9">
    <source>
        <dbReference type="SAM" id="MobiDB-lite"/>
    </source>
</evidence>
<comment type="caution">
    <text evidence="7">Lacks conserved residue(s) required for the propagation of feature annotation.</text>
</comment>
<dbReference type="SMART" id="SM00050">
    <property type="entry name" value="DISIN"/>
    <property type="match status" value="1"/>
</dbReference>
<feature type="disulfide bond" evidence="7">
    <location>
        <begin position="614"/>
        <end position="623"/>
    </location>
</feature>
<dbReference type="InterPro" id="IPR006586">
    <property type="entry name" value="ADAM_Cys-rich"/>
</dbReference>
<feature type="disulfide bond" evidence="7">
    <location>
        <begin position="596"/>
        <end position="606"/>
    </location>
</feature>
<keyword evidence="14" id="KW-1185">Reference proteome</keyword>
<evidence type="ECO:0000256" key="1">
    <source>
        <dbReference type="ARBA" id="ARBA00004167"/>
    </source>
</evidence>
<dbReference type="PROSITE" id="PS50214">
    <property type="entry name" value="DISINTEGRIN_2"/>
    <property type="match status" value="1"/>
</dbReference>
<feature type="domain" description="EGF-like" evidence="10">
    <location>
        <begin position="592"/>
        <end position="624"/>
    </location>
</feature>
<dbReference type="PROSITE" id="PS50026">
    <property type="entry name" value="EGF_3"/>
    <property type="match status" value="1"/>
</dbReference>
<dbReference type="Pfam" id="PF01562">
    <property type="entry name" value="Pep_M12B_propep"/>
    <property type="match status" value="1"/>
</dbReference>
<feature type="binding site" evidence="8">
    <location>
        <position position="311"/>
    </location>
    <ligand>
        <name>Zn(2+)</name>
        <dbReference type="ChEBI" id="CHEBI:29105"/>
        <note>catalytic</note>
    </ligand>
</feature>
<name>A0A8C4TY12_FALTI</name>
<dbReference type="Gene3D" id="3.40.390.10">
    <property type="entry name" value="Collagenase (Catalytic Domain)"/>
    <property type="match status" value="1"/>
</dbReference>
<accession>A0A8C4TY12</accession>
<dbReference type="PROSITE" id="PS50215">
    <property type="entry name" value="ADAM_MEPRO"/>
    <property type="match status" value="1"/>
</dbReference>
<dbReference type="SUPFAM" id="SSF57552">
    <property type="entry name" value="Blood coagulation inhibitor (disintegrin)"/>
    <property type="match status" value="1"/>
</dbReference>
<dbReference type="Pfam" id="PF08516">
    <property type="entry name" value="ADAM_CR"/>
    <property type="match status" value="1"/>
</dbReference>
<keyword evidence="8" id="KW-0479">Metal-binding</keyword>
<protein>
    <submittedName>
        <fullName evidence="13">ADAM metallopeptidase domain 15</fullName>
    </submittedName>
</protein>
<dbReference type="OMA" id="HADSWAS"/>
<feature type="binding site" evidence="8">
    <location>
        <position position="301"/>
    </location>
    <ligand>
        <name>Zn(2+)</name>
        <dbReference type="ChEBI" id="CHEBI:29105"/>
        <note>catalytic</note>
    </ligand>
</feature>
<evidence type="ECO:0000256" key="5">
    <source>
        <dbReference type="ARBA" id="ARBA00023157"/>
    </source>
</evidence>
<dbReference type="SMART" id="SM00608">
    <property type="entry name" value="ACR"/>
    <property type="match status" value="1"/>
</dbReference>
<evidence type="ECO:0000313" key="13">
    <source>
        <dbReference type="Ensembl" id="ENSFTIP00000002849.1"/>
    </source>
</evidence>
<reference evidence="13" key="1">
    <citation type="submission" date="2025-08" db="UniProtKB">
        <authorList>
            <consortium name="Ensembl"/>
        </authorList>
    </citation>
    <scope>IDENTIFICATION</scope>
</reference>
<comment type="subcellular location">
    <subcellularLocation>
        <location evidence="1">Membrane</location>
        <topology evidence="1">Single-pass membrane protein</topology>
    </subcellularLocation>
</comment>
<dbReference type="OrthoDB" id="5951731at2759"/>
<feature type="binding site" evidence="8">
    <location>
        <position position="305"/>
    </location>
    <ligand>
        <name>Zn(2+)</name>
        <dbReference type="ChEBI" id="CHEBI:29105"/>
        <note>catalytic</note>
    </ligand>
</feature>
<dbReference type="InterPro" id="IPR001762">
    <property type="entry name" value="Disintegrin_dom"/>
</dbReference>
<evidence type="ECO:0000256" key="2">
    <source>
        <dbReference type="ARBA" id="ARBA00022692"/>
    </source>
</evidence>
<dbReference type="InterPro" id="IPR036436">
    <property type="entry name" value="Disintegrin_dom_sf"/>
</dbReference>
<evidence type="ECO:0000259" key="11">
    <source>
        <dbReference type="PROSITE" id="PS50214"/>
    </source>
</evidence>
<dbReference type="Gene3D" id="4.10.70.10">
    <property type="entry name" value="Disintegrin domain"/>
    <property type="match status" value="1"/>
</dbReference>
<dbReference type="SUPFAM" id="SSF55486">
    <property type="entry name" value="Metalloproteases ('zincins'), catalytic domain"/>
    <property type="match status" value="1"/>
</dbReference>
<dbReference type="Pfam" id="PF00200">
    <property type="entry name" value="Disintegrin"/>
    <property type="match status" value="1"/>
</dbReference>
<feature type="domain" description="Disintegrin" evidence="11">
    <location>
        <begin position="375"/>
        <end position="462"/>
    </location>
</feature>
<dbReference type="GO" id="GO:0005178">
    <property type="term" value="F:integrin binding"/>
    <property type="evidence" value="ECO:0007669"/>
    <property type="project" value="TreeGrafter"/>
</dbReference>
<keyword evidence="3" id="KW-1133">Transmembrane helix</keyword>
<dbReference type="GO" id="GO:0007229">
    <property type="term" value="P:integrin-mediated signaling pathway"/>
    <property type="evidence" value="ECO:0007669"/>
    <property type="project" value="TreeGrafter"/>
</dbReference>
<feature type="domain" description="Peptidase M12B" evidence="12">
    <location>
        <begin position="167"/>
        <end position="367"/>
    </location>
</feature>
<sequence length="890" mass="94899">MTPWVLRDNQTLSLAEATQGGFPARLRVLLELEGTRLVLELEQNWELVLGTGALLYYLPNGTQVTQEASKQEHCCYRGTVRGFPGSWASLCACAGLSGHLWLSETRSYGLEPDTGSPPGRHIVYRPREVRLAPRACEQGFLDPPWAETTETEPPWSQRGKRAVAEQRFVELVMVVDYAAFQNYRDLQRVRTRTLEIANQVDAFFQPLGVRVALLAVEVWSEGDRFAVGGSARAALERFLRWRREELLPRLPHDNAQLLTGARFEDVSVGMSAQASMCSARSGGVSMDHSISVLVVASTVAHQLGHNLGMRHDSAGRFCDCSDLQQDRGCIMASPTGLTPGLSFSNCSRQDLERSLRQGQGWCLSNVPEPRRLAGSPRCGNHFLELGEGCDCGLSVECTDPCCNSSTCQLVPGAECATGDACCQDCQLRRAGDICREPLGECDLPEFCDGVSPHCPPDTFLQDGQPCAGRRAVCYGGACATYEGQCQQLLGPGAGPVSSSCMTFLNAKGDERGHCGQLPNGSYVACAQQDAGCGMLQCQHGGTHGDRAEGSCQGTLLPRDEDVSDAAMVLPGTACGSGKVCLQHRCQDVSALGDQQCHSRCHGHGVCNNHGHCHCERGWAPPTCESPGAGGSQDSGPAALERGGSALPTALLLSALLGLALALGFCCARRAGLHKHLCQLGKGTSCQYRISQPEPRLGSQGPPERPRPPQWRQATELQVMHRSKPAALGLARPDPPSRPLPPDPLPKVTPGWGSRVAPPWPLATTACLAAHQLLGTCGLCPSVAQPPTTLLLSGGLIPTAASPRAVSLSPGCLTVPAFSAQAPPSDRPPPPTRPLPADPVVAGTQVTAAQWQRVGQDSVRLGQAAPAPRGARRWFSPPPQAHRGGQPMLEL</sequence>